<dbReference type="EMBL" id="JACHOP010000001">
    <property type="protein sequence ID" value="MBB5755380.1"/>
    <property type="molecule type" value="Genomic_DNA"/>
</dbReference>
<dbReference type="Proteomes" id="UP000583454">
    <property type="component" value="Unassembled WGS sequence"/>
</dbReference>
<evidence type="ECO:0000313" key="1">
    <source>
        <dbReference type="EMBL" id="MBB5755380.1"/>
    </source>
</evidence>
<proteinExistence type="predicted"/>
<comment type="caution">
    <text evidence="1">The sequence shown here is derived from an EMBL/GenBank/DDBJ whole genome shotgun (WGS) entry which is preliminary data.</text>
</comment>
<protein>
    <submittedName>
        <fullName evidence="1">Uncharacterized protein</fullName>
    </submittedName>
</protein>
<accession>A0A840ZDM6</accession>
<sequence length="109" mass="11792">MPLAPSRIPTTAAPRPIRALLLACGLLGALTGAAEARLSVTDKLSTYRRASSEDRIDLANRLAKSFSALSPRLDRDYFIRCLEETVNIGDPRDLELDAAVRLCVAAVPE</sequence>
<keyword evidence="2" id="KW-1185">Reference proteome</keyword>
<dbReference type="RefSeq" id="WP_246390131.1">
    <property type="nucleotide sequence ID" value="NZ_JACHOP010000001.1"/>
</dbReference>
<reference evidence="1 2" key="1">
    <citation type="submission" date="2020-08" db="EMBL/GenBank/DDBJ databases">
        <title>Genomic Encyclopedia of Type Strains, Phase IV (KMG-IV): sequencing the most valuable type-strain genomes for metagenomic binning, comparative biology and taxonomic classification.</title>
        <authorList>
            <person name="Goeker M."/>
        </authorList>
    </citation>
    <scope>NUCLEOTIDE SEQUENCE [LARGE SCALE GENOMIC DNA]</scope>
    <source>
        <strain evidence="1 2">DSM 2163</strain>
    </source>
</reference>
<name>A0A840ZDM6_9HYPH</name>
<organism evidence="1 2">
    <name type="scientific">Methylorubrum rhodinum</name>
    <dbReference type="NCBI Taxonomy" id="29428"/>
    <lineage>
        <taxon>Bacteria</taxon>
        <taxon>Pseudomonadati</taxon>
        <taxon>Pseudomonadota</taxon>
        <taxon>Alphaproteobacteria</taxon>
        <taxon>Hyphomicrobiales</taxon>
        <taxon>Methylobacteriaceae</taxon>
        <taxon>Methylorubrum</taxon>
    </lineage>
</organism>
<dbReference type="AlphaFoldDB" id="A0A840ZDM6"/>
<evidence type="ECO:0000313" key="2">
    <source>
        <dbReference type="Proteomes" id="UP000583454"/>
    </source>
</evidence>
<gene>
    <name evidence="1" type="ORF">HNR00_000069</name>
</gene>